<reference evidence="3 4" key="1">
    <citation type="submission" date="2019-10" db="EMBL/GenBank/DDBJ databases">
        <title>Description of Paenibacillus terrestris sp. nov.</title>
        <authorList>
            <person name="Carlier A."/>
            <person name="Qi S."/>
        </authorList>
    </citation>
    <scope>NUCLEOTIDE SEQUENCE [LARGE SCALE GENOMIC DNA]</scope>
    <source>
        <strain evidence="3 4">LMG 31458</strain>
    </source>
</reference>
<dbReference type="RefSeq" id="WP_171641574.1">
    <property type="nucleotide sequence ID" value="NZ_WHOA01000030.1"/>
</dbReference>
<evidence type="ECO:0000256" key="1">
    <source>
        <dbReference type="SAM" id="MobiDB-lite"/>
    </source>
</evidence>
<feature type="domain" description="PBSX phage terminase small subunit-like N-terminal" evidence="2">
    <location>
        <begin position="1"/>
        <end position="50"/>
    </location>
</feature>
<name>A0ABX1XRA4_9BACL</name>
<feature type="region of interest" description="Disordered" evidence="1">
    <location>
        <begin position="49"/>
        <end position="71"/>
    </location>
</feature>
<sequence>MSRKRSPDREKALKLWLKSGRQMKPVQIADKLGVSAAIVRKWKSMDGWDKLPSPKPGRALSAQTAAMGMVQ</sequence>
<dbReference type="InterPro" id="IPR018925">
    <property type="entry name" value="XtmA-like_N"/>
</dbReference>
<dbReference type="Pfam" id="PF10668">
    <property type="entry name" value="Phage_terminase"/>
    <property type="match status" value="1"/>
</dbReference>
<gene>
    <name evidence="3" type="ORF">GC098_05090</name>
</gene>
<evidence type="ECO:0000313" key="4">
    <source>
        <dbReference type="Proteomes" id="UP000616779"/>
    </source>
</evidence>
<accession>A0ABX1XRA4</accession>
<proteinExistence type="predicted"/>
<dbReference type="Proteomes" id="UP000616779">
    <property type="component" value="Unassembled WGS sequence"/>
</dbReference>
<dbReference type="EMBL" id="WHOA01000030">
    <property type="protein sequence ID" value="NOU70809.1"/>
    <property type="molecule type" value="Genomic_DNA"/>
</dbReference>
<comment type="caution">
    <text evidence="3">The sequence shown here is derived from an EMBL/GenBank/DDBJ whole genome shotgun (WGS) entry which is preliminary data.</text>
</comment>
<evidence type="ECO:0000313" key="3">
    <source>
        <dbReference type="EMBL" id="NOU70809.1"/>
    </source>
</evidence>
<evidence type="ECO:0000259" key="2">
    <source>
        <dbReference type="Pfam" id="PF10668"/>
    </source>
</evidence>
<organism evidence="3 4">
    <name type="scientific">Paenibacillus phytorum</name>
    <dbReference type="NCBI Taxonomy" id="2654977"/>
    <lineage>
        <taxon>Bacteria</taxon>
        <taxon>Bacillati</taxon>
        <taxon>Bacillota</taxon>
        <taxon>Bacilli</taxon>
        <taxon>Bacillales</taxon>
        <taxon>Paenibacillaceae</taxon>
        <taxon>Paenibacillus</taxon>
    </lineage>
</organism>
<protein>
    <recommendedName>
        <fullName evidence="2">PBSX phage terminase small subunit-like N-terminal domain-containing protein</fullName>
    </recommendedName>
</protein>
<keyword evidence="4" id="KW-1185">Reference proteome</keyword>